<organism evidence="1 2">
    <name type="scientific">Pseudozyma hubeiensis (strain SY62)</name>
    <name type="common">Yeast</name>
    <dbReference type="NCBI Taxonomy" id="1305764"/>
    <lineage>
        <taxon>Eukaryota</taxon>
        <taxon>Fungi</taxon>
        <taxon>Dikarya</taxon>
        <taxon>Basidiomycota</taxon>
        <taxon>Ustilaginomycotina</taxon>
        <taxon>Ustilaginomycetes</taxon>
        <taxon>Ustilaginales</taxon>
        <taxon>Ustilaginaceae</taxon>
        <taxon>Pseudozyma</taxon>
    </lineage>
</organism>
<evidence type="ECO:0000313" key="1">
    <source>
        <dbReference type="EMBL" id="GAC97362.1"/>
    </source>
</evidence>
<dbReference type="Proteomes" id="UP000014071">
    <property type="component" value="Unassembled WGS sequence"/>
</dbReference>
<dbReference type="EMBL" id="DF238808">
    <property type="protein sequence ID" value="GAC97362.1"/>
    <property type="molecule type" value="Genomic_DNA"/>
</dbReference>
<sequence>MALLEFATSSWRELAGFMPISLSETVHHEAEQTANSNITGMAPSRHLLSLAILRLPEILRKQSYASMGSILSLHRDRLQWTSTGDVQVLLLR</sequence>
<reference evidence="2" key="1">
    <citation type="journal article" date="2013" name="Genome Announc.">
        <title>Draft genome sequence of the basidiomycetous yeast-like fungus Pseudozyma hubeiensis SY62, which produces an abundant amount of the biosurfactant mannosylerythritol lipids.</title>
        <authorList>
            <person name="Konishi M."/>
            <person name="Hatada Y."/>
            <person name="Horiuchi J."/>
        </authorList>
    </citation>
    <scope>NUCLEOTIDE SEQUENCE [LARGE SCALE GENOMIC DNA]</scope>
    <source>
        <strain evidence="2">SY62</strain>
    </source>
</reference>
<name>R9P806_PSEHS</name>
<keyword evidence="2" id="KW-1185">Reference proteome</keyword>
<gene>
    <name evidence="1" type="ORF">PHSY_004947</name>
</gene>
<dbReference type="RefSeq" id="XP_012190949.1">
    <property type="nucleotide sequence ID" value="XM_012335559.1"/>
</dbReference>
<dbReference type="GeneID" id="24110228"/>
<dbReference type="AlphaFoldDB" id="R9P806"/>
<dbReference type="HOGENOM" id="CLU_2414256_0_0_1"/>
<protein>
    <submittedName>
        <fullName evidence="1">Uncharacterized protein</fullName>
    </submittedName>
</protein>
<evidence type="ECO:0000313" key="2">
    <source>
        <dbReference type="Proteomes" id="UP000014071"/>
    </source>
</evidence>
<proteinExistence type="predicted"/>
<accession>R9P806</accession>